<dbReference type="STRING" id="937218.SAMN06297251_102273"/>
<dbReference type="AlphaFoldDB" id="A0A1W1Z9X7"/>
<dbReference type="GO" id="GO:0016740">
    <property type="term" value="F:transferase activity"/>
    <property type="evidence" value="ECO:0007669"/>
    <property type="project" value="UniProtKB-KW"/>
</dbReference>
<dbReference type="SUPFAM" id="SSF55729">
    <property type="entry name" value="Acyl-CoA N-acyltransferases (Nat)"/>
    <property type="match status" value="1"/>
</dbReference>
<dbReference type="Pfam" id="PF13480">
    <property type="entry name" value="Acetyltransf_6"/>
    <property type="match status" value="1"/>
</dbReference>
<dbReference type="OrthoDB" id="213519at2"/>
<feature type="domain" description="BioF2-like acetyltransferase" evidence="1">
    <location>
        <begin position="220"/>
        <end position="358"/>
    </location>
</feature>
<dbReference type="InterPro" id="IPR016181">
    <property type="entry name" value="Acyl_CoA_acyltransferase"/>
</dbReference>
<gene>
    <name evidence="2" type="ORF">SAMN06297251_102273</name>
</gene>
<dbReference type="Gene3D" id="3.40.630.30">
    <property type="match status" value="1"/>
</dbReference>
<protein>
    <submittedName>
        <fullName evidence="2">Acetyltransferase (GNAT) domain-containing protein</fullName>
    </submittedName>
</protein>
<dbReference type="InterPro" id="IPR038740">
    <property type="entry name" value="BioF2-like_GNAT_dom"/>
</dbReference>
<sequence length="423" mass="46485">MGAVPLFAAKVLPAATPSAGDPLVGTSAPLPLIDFEPEGARKGRRLTVYQPGDAFDLVDELVHLANRSIEKNVFFDPRFLVPAMPRLDERAVRLLVMRDEAPGRSRLRLLMPFSIEKAGLFGRHSTIRAWSHPFGPLGTLPLDGDDPVGTVTDFLTGLANPALGWPQILVLPDVRTNGAMAAVMDEAARCLGLPIVTTNRTSRAALEKRGLPALSQRPESKRRRELERCRRRLEAQGTVSVSIAREPEAFRLALEDFFILEASGWKGQARSALISDRFRAAFAREALNALAAKDKARIFSLRLGDEPIASLVILVDDGEAYAWKSAYDERFAKVSPGHLIMAEATRALIADPTVQRADSCAVPDHFVMNRFWQDRIDIGTLVVGLQPGLHDAVDRAAKGLASRKRTQNRVRILRQRLQAAFTG</sequence>
<evidence type="ECO:0000259" key="1">
    <source>
        <dbReference type="Pfam" id="PF13480"/>
    </source>
</evidence>
<dbReference type="Proteomes" id="UP000192656">
    <property type="component" value="Unassembled WGS sequence"/>
</dbReference>
<proteinExistence type="predicted"/>
<reference evidence="2 3" key="1">
    <citation type="submission" date="2017-04" db="EMBL/GenBank/DDBJ databases">
        <authorList>
            <person name="Afonso C.L."/>
            <person name="Miller P.J."/>
            <person name="Scott M.A."/>
            <person name="Spackman E."/>
            <person name="Goraichik I."/>
            <person name="Dimitrov K.M."/>
            <person name="Suarez D.L."/>
            <person name="Swayne D.E."/>
        </authorList>
    </citation>
    <scope>NUCLEOTIDE SEQUENCE [LARGE SCALE GENOMIC DNA]</scope>
    <source>
        <strain evidence="2 3">CGMCC 1.10972</strain>
    </source>
</reference>
<evidence type="ECO:0000313" key="3">
    <source>
        <dbReference type="Proteomes" id="UP000192656"/>
    </source>
</evidence>
<dbReference type="EMBL" id="FWXR01000002">
    <property type="protein sequence ID" value="SMC44758.1"/>
    <property type="molecule type" value="Genomic_DNA"/>
</dbReference>
<keyword evidence="3" id="KW-1185">Reference proteome</keyword>
<name>A0A1W1Z9X7_9HYPH</name>
<organism evidence="2 3">
    <name type="scientific">Fulvimarina manganoxydans</name>
    <dbReference type="NCBI Taxonomy" id="937218"/>
    <lineage>
        <taxon>Bacteria</taxon>
        <taxon>Pseudomonadati</taxon>
        <taxon>Pseudomonadota</taxon>
        <taxon>Alphaproteobacteria</taxon>
        <taxon>Hyphomicrobiales</taxon>
        <taxon>Aurantimonadaceae</taxon>
        <taxon>Fulvimarina</taxon>
    </lineage>
</organism>
<accession>A0A1W1Z9X7</accession>
<keyword evidence="2" id="KW-0808">Transferase</keyword>
<evidence type="ECO:0000313" key="2">
    <source>
        <dbReference type="EMBL" id="SMC44758.1"/>
    </source>
</evidence>